<dbReference type="GO" id="GO:0006508">
    <property type="term" value="P:proteolysis"/>
    <property type="evidence" value="ECO:0007669"/>
    <property type="project" value="UniProtKB-KW"/>
</dbReference>
<dbReference type="EMBL" id="MDJY01000001">
    <property type="protein sequence ID" value="OUE29247.1"/>
    <property type="molecule type" value="Genomic_DNA"/>
</dbReference>
<evidence type="ECO:0000313" key="5">
    <source>
        <dbReference type="EMBL" id="OUE29247.1"/>
    </source>
</evidence>
<organism evidence="5 6">
    <name type="scientific">Clavibacter michiganensis</name>
    <dbReference type="NCBI Taxonomy" id="28447"/>
    <lineage>
        <taxon>Bacteria</taxon>
        <taxon>Bacillati</taxon>
        <taxon>Actinomycetota</taxon>
        <taxon>Actinomycetes</taxon>
        <taxon>Micrococcales</taxon>
        <taxon>Microbacteriaceae</taxon>
        <taxon>Clavibacter</taxon>
    </lineage>
</organism>
<keyword evidence="5" id="KW-0378">Hydrolase</keyword>
<accession>A0A251YYE2</accession>
<evidence type="ECO:0000256" key="2">
    <source>
        <dbReference type="ARBA" id="ARBA00022741"/>
    </source>
</evidence>
<protein>
    <submittedName>
        <fullName evidence="5">ATP-dependent zinc metalloprotease FtsH</fullName>
    </submittedName>
</protein>
<keyword evidence="3" id="KW-0067">ATP-binding</keyword>
<evidence type="ECO:0000256" key="3">
    <source>
        <dbReference type="ARBA" id="ARBA00022840"/>
    </source>
</evidence>
<dbReference type="GO" id="GO:0016887">
    <property type="term" value="F:ATP hydrolysis activity"/>
    <property type="evidence" value="ECO:0007669"/>
    <property type="project" value="InterPro"/>
</dbReference>
<dbReference type="Proteomes" id="UP000195011">
    <property type="component" value="Unassembled WGS sequence"/>
</dbReference>
<dbReference type="SUPFAM" id="SSF52540">
    <property type="entry name" value="P-loop containing nucleoside triphosphate hydrolases"/>
    <property type="match status" value="1"/>
</dbReference>
<proteinExistence type="inferred from homology"/>
<keyword evidence="5" id="KW-0482">Metalloprotease</keyword>
<dbReference type="InterPro" id="IPR027417">
    <property type="entry name" value="P-loop_NTPase"/>
</dbReference>
<dbReference type="InterPro" id="IPR003959">
    <property type="entry name" value="ATPase_AAA_core"/>
</dbReference>
<comment type="similarity">
    <text evidence="1">Belongs to the AAA ATPase family.</text>
</comment>
<sequence length="351" mass="38174">MVQLAAAGGAAGTQATLRRMARKYKIDAPAFTRAIVETLRQDPLRSVEPGASVDQPLDGESRLPLLRREYPIILTHEPILESVISASLQQIVNEYRSQGALVEAGLAPTRTALLVGPPGVGKTLAARWVAKELNLPLLTLDLSSVMSSFLGRSGVNIRRVLEHARSAPSILLLDELDAVAKRRDDTSEIGELKRLVTVLLQEIDAWPDGALLLAATNHGDLLDPAIWRRFDVVLNFPLPTNSALREAIEHFLDEANISPATLDLVARLYNGDSLSNLERDVLRARRAAVMTKGSSTQALLALAKDRFTRLPAAERGRAAASLIGGDMSQRAVHELTGVSRDTLRKYSNIKV</sequence>
<evidence type="ECO:0000313" key="6">
    <source>
        <dbReference type="Proteomes" id="UP000195011"/>
    </source>
</evidence>
<comment type="caution">
    <text evidence="5">The sequence shown here is derived from an EMBL/GenBank/DDBJ whole genome shotgun (WGS) entry which is preliminary data.</text>
</comment>
<feature type="domain" description="AAA+ ATPase" evidence="4">
    <location>
        <begin position="108"/>
        <end position="240"/>
    </location>
</feature>
<evidence type="ECO:0000256" key="1">
    <source>
        <dbReference type="ARBA" id="ARBA00006914"/>
    </source>
</evidence>
<name>A0A251YYE2_9MICO</name>
<dbReference type="InterPro" id="IPR050221">
    <property type="entry name" value="26S_Proteasome_ATPase"/>
</dbReference>
<keyword evidence="5" id="KW-0645">Protease</keyword>
<dbReference type="CDD" id="cd19481">
    <property type="entry name" value="RecA-like_protease"/>
    <property type="match status" value="1"/>
</dbReference>
<evidence type="ECO:0000259" key="4">
    <source>
        <dbReference type="SMART" id="SM00382"/>
    </source>
</evidence>
<dbReference type="InterPro" id="IPR003593">
    <property type="entry name" value="AAA+_ATPase"/>
</dbReference>
<gene>
    <name evidence="5" type="primary">ftsH_1</name>
    <name evidence="5" type="ORF">BFL36_00045</name>
</gene>
<dbReference type="GO" id="GO:0008237">
    <property type="term" value="F:metallopeptidase activity"/>
    <property type="evidence" value="ECO:0007669"/>
    <property type="project" value="UniProtKB-KW"/>
</dbReference>
<dbReference type="GO" id="GO:0005524">
    <property type="term" value="F:ATP binding"/>
    <property type="evidence" value="ECO:0007669"/>
    <property type="project" value="UniProtKB-KW"/>
</dbReference>
<dbReference type="AlphaFoldDB" id="A0A251YYE2"/>
<dbReference type="PANTHER" id="PTHR23073">
    <property type="entry name" value="26S PROTEASOME REGULATORY SUBUNIT"/>
    <property type="match status" value="1"/>
</dbReference>
<dbReference type="Gene3D" id="3.40.50.300">
    <property type="entry name" value="P-loop containing nucleotide triphosphate hydrolases"/>
    <property type="match status" value="1"/>
</dbReference>
<keyword evidence="2" id="KW-0547">Nucleotide-binding</keyword>
<dbReference type="Pfam" id="PF00004">
    <property type="entry name" value="AAA"/>
    <property type="match status" value="1"/>
</dbReference>
<reference evidence="5 6" key="1">
    <citation type="submission" date="2016-08" db="EMBL/GenBank/DDBJ databases">
        <title>Genome sequence of Clavibacter michiganensis spp strain CFBP8017.</title>
        <authorList>
            <person name="Thapa S.P."/>
            <person name="Coaker G."/>
            <person name="Jacques M.-A."/>
        </authorList>
    </citation>
    <scope>NUCLEOTIDE SEQUENCE [LARGE SCALE GENOMIC DNA]</scope>
    <source>
        <strain evidence="5">CFBP8017</strain>
    </source>
</reference>
<dbReference type="SMART" id="SM00382">
    <property type="entry name" value="AAA"/>
    <property type="match status" value="1"/>
</dbReference>